<feature type="chain" id="PRO_5016258297" description="Lipid/polyisoprenoid-binding YceI-like domain-containing protein" evidence="1">
    <location>
        <begin position="21"/>
        <end position="194"/>
    </location>
</feature>
<accession>A0A2Z2NYH5</accession>
<dbReference type="RefSeq" id="WP_205737800.1">
    <property type="nucleotide sequence ID" value="NZ_CP018632.1"/>
</dbReference>
<gene>
    <name evidence="2" type="ORF">IMCC3135_31580</name>
</gene>
<evidence type="ECO:0000313" key="3">
    <source>
        <dbReference type="Proteomes" id="UP000250079"/>
    </source>
</evidence>
<reference evidence="2 3" key="1">
    <citation type="submission" date="2016-12" db="EMBL/GenBank/DDBJ databases">
        <authorList>
            <person name="Song W.-J."/>
            <person name="Kurnit D.M."/>
        </authorList>
    </citation>
    <scope>NUCLEOTIDE SEQUENCE [LARGE SCALE GENOMIC DNA]</scope>
    <source>
        <strain evidence="2 3">IMCC3135</strain>
    </source>
</reference>
<feature type="signal peptide" evidence="1">
    <location>
        <begin position="1"/>
        <end position="20"/>
    </location>
</feature>
<dbReference type="InterPro" id="IPR027016">
    <property type="entry name" value="UCP029811"/>
</dbReference>
<protein>
    <recommendedName>
        <fullName evidence="4">Lipid/polyisoprenoid-binding YceI-like domain-containing protein</fullName>
    </recommendedName>
</protein>
<dbReference type="EMBL" id="CP018632">
    <property type="protein sequence ID" value="ASJ76363.1"/>
    <property type="molecule type" value="Genomic_DNA"/>
</dbReference>
<dbReference type="SUPFAM" id="SSF101874">
    <property type="entry name" value="YceI-like"/>
    <property type="match status" value="1"/>
</dbReference>
<dbReference type="PIRSF" id="PIRSF029811">
    <property type="entry name" value="UCP029811"/>
    <property type="match status" value="1"/>
</dbReference>
<evidence type="ECO:0008006" key="4">
    <source>
        <dbReference type="Google" id="ProtNLM"/>
    </source>
</evidence>
<evidence type="ECO:0000313" key="2">
    <source>
        <dbReference type="EMBL" id="ASJ76363.1"/>
    </source>
</evidence>
<sequence length="194" mass="20616">MKVVIGMVFAAAFAATSAFADGHASWTSVDSESSVAFGSIKNDSNGEVHHFEQVSGTVSETGELVVKIELLSVNTQIDIRNERMIELLFPEGQPEASLTGQVDMEALNALEVGATTLMDVEGTLSFGTVETTIDASMLVARLSDERLLVTTSDFIMLPTANIGIDAGVDQLMKLAGLSSITRVSPVSVRMVFTQ</sequence>
<evidence type="ECO:0000256" key="1">
    <source>
        <dbReference type="SAM" id="SignalP"/>
    </source>
</evidence>
<keyword evidence="3" id="KW-1185">Reference proteome</keyword>
<dbReference type="Gene3D" id="2.40.128.110">
    <property type="entry name" value="Lipid/polyisoprenoid-binding, YceI-like"/>
    <property type="match status" value="1"/>
</dbReference>
<keyword evidence="1" id="KW-0732">Signal</keyword>
<dbReference type="AlphaFoldDB" id="A0A2Z2NYH5"/>
<organism evidence="2 3">
    <name type="scientific">Granulosicoccus antarcticus IMCC3135</name>
    <dbReference type="NCBI Taxonomy" id="1192854"/>
    <lineage>
        <taxon>Bacteria</taxon>
        <taxon>Pseudomonadati</taxon>
        <taxon>Pseudomonadota</taxon>
        <taxon>Gammaproteobacteria</taxon>
        <taxon>Chromatiales</taxon>
        <taxon>Granulosicoccaceae</taxon>
        <taxon>Granulosicoccus</taxon>
    </lineage>
</organism>
<proteinExistence type="predicted"/>
<name>A0A2Z2NYH5_9GAMM</name>
<dbReference type="KEGG" id="gai:IMCC3135_31580"/>
<dbReference type="InterPro" id="IPR036761">
    <property type="entry name" value="TTHA0802/YceI-like_sf"/>
</dbReference>
<dbReference type="Proteomes" id="UP000250079">
    <property type="component" value="Chromosome"/>
</dbReference>